<dbReference type="GO" id="GO:0009288">
    <property type="term" value="C:bacterial-type flagellum"/>
    <property type="evidence" value="ECO:0007669"/>
    <property type="project" value="InterPro"/>
</dbReference>
<feature type="region of interest" description="Disordered" evidence="11">
    <location>
        <begin position="96"/>
        <end position="156"/>
    </location>
</feature>
<keyword evidence="8" id="KW-0653">Protein transport</keyword>
<dbReference type="InterPro" id="IPR012823">
    <property type="entry name" value="Flagell_FliJ"/>
</dbReference>
<evidence type="ECO:0000313" key="12">
    <source>
        <dbReference type="EMBL" id="QIB64323.1"/>
    </source>
</evidence>
<evidence type="ECO:0000256" key="1">
    <source>
        <dbReference type="ARBA" id="ARBA00004413"/>
    </source>
</evidence>
<dbReference type="Pfam" id="PF02050">
    <property type="entry name" value="FliJ"/>
    <property type="match status" value="1"/>
</dbReference>
<organism evidence="12 13">
    <name type="scientific">Kineobactrum salinum</name>
    <dbReference type="NCBI Taxonomy" id="2708301"/>
    <lineage>
        <taxon>Bacteria</taxon>
        <taxon>Pseudomonadati</taxon>
        <taxon>Pseudomonadota</taxon>
        <taxon>Gammaproteobacteria</taxon>
        <taxon>Cellvibrionales</taxon>
        <taxon>Halieaceae</taxon>
        <taxon>Kineobactrum</taxon>
    </lineage>
</organism>
<feature type="compositionally biased region" description="Polar residues" evidence="11">
    <location>
        <begin position="136"/>
        <end position="156"/>
    </location>
</feature>
<evidence type="ECO:0000256" key="7">
    <source>
        <dbReference type="ARBA" id="ARBA00022795"/>
    </source>
</evidence>
<evidence type="ECO:0000256" key="8">
    <source>
        <dbReference type="ARBA" id="ARBA00022927"/>
    </source>
</evidence>
<dbReference type="PANTHER" id="PTHR38786">
    <property type="entry name" value="FLAGELLAR FLIJ PROTEIN"/>
    <property type="match status" value="1"/>
</dbReference>
<dbReference type="GO" id="GO:0044781">
    <property type="term" value="P:bacterial-type flagellum organization"/>
    <property type="evidence" value="ECO:0007669"/>
    <property type="project" value="UniProtKB-KW"/>
</dbReference>
<comment type="similarity">
    <text evidence="2">Belongs to the FliJ family.</text>
</comment>
<keyword evidence="10" id="KW-1006">Bacterial flagellum protein export</keyword>
<dbReference type="Gene3D" id="1.10.287.1700">
    <property type="match status" value="1"/>
</dbReference>
<keyword evidence="12" id="KW-0969">Cilium</keyword>
<evidence type="ECO:0000256" key="9">
    <source>
        <dbReference type="ARBA" id="ARBA00023136"/>
    </source>
</evidence>
<feature type="compositionally biased region" description="Basic and acidic residues" evidence="11">
    <location>
        <begin position="125"/>
        <end position="134"/>
    </location>
</feature>
<dbReference type="KEGG" id="kim:G3T16_01795"/>
<reference evidence="12 13" key="1">
    <citation type="submission" date="2020-02" db="EMBL/GenBank/DDBJ databases">
        <title>Genome sequencing for Kineobactrum sp. M2.</title>
        <authorList>
            <person name="Park S.-J."/>
        </authorList>
    </citation>
    <scope>NUCLEOTIDE SEQUENCE [LARGE SCALE GENOMIC DNA]</scope>
    <source>
        <strain evidence="12 13">M2</strain>
    </source>
</reference>
<keyword evidence="7" id="KW-1005">Bacterial flagellum biogenesis</keyword>
<evidence type="ECO:0000313" key="13">
    <source>
        <dbReference type="Proteomes" id="UP000477680"/>
    </source>
</evidence>
<dbReference type="GO" id="GO:0006935">
    <property type="term" value="P:chemotaxis"/>
    <property type="evidence" value="ECO:0007669"/>
    <property type="project" value="UniProtKB-KW"/>
</dbReference>
<keyword evidence="12" id="KW-0282">Flagellum</keyword>
<dbReference type="GO" id="GO:0015031">
    <property type="term" value="P:protein transport"/>
    <property type="evidence" value="ECO:0007669"/>
    <property type="project" value="UniProtKB-KW"/>
</dbReference>
<dbReference type="GO" id="GO:0003774">
    <property type="term" value="F:cytoskeletal motor activity"/>
    <property type="evidence" value="ECO:0007669"/>
    <property type="project" value="InterPro"/>
</dbReference>
<name>A0A6C0TXR6_9GAMM</name>
<keyword evidence="5" id="KW-1003">Cell membrane</keyword>
<evidence type="ECO:0000256" key="5">
    <source>
        <dbReference type="ARBA" id="ARBA00022475"/>
    </source>
</evidence>
<sequence>MNAVKRSPLDTLIELTRQSRDGAGKSLADDRKRSLETISQLETLADYRQEYANQLQDMLRRGTDTAMLHNYQQFLRTLDAAIARARETLSQQEQRVASSRQQWQQQQQQLSSYDTLAGRRAQQQRRQEQRREQVQSDELTSNMSARQRQQSDPQDQ</sequence>
<keyword evidence="6" id="KW-0145">Chemotaxis</keyword>
<comment type="subcellular location">
    <subcellularLocation>
        <location evidence="1">Cell membrane</location>
        <topology evidence="1">Peripheral membrane protein</topology>
        <orientation evidence="1">Cytoplasmic side</orientation>
    </subcellularLocation>
</comment>
<keyword evidence="13" id="KW-1185">Reference proteome</keyword>
<keyword evidence="9" id="KW-0472">Membrane</keyword>
<dbReference type="GO" id="GO:0005886">
    <property type="term" value="C:plasma membrane"/>
    <property type="evidence" value="ECO:0007669"/>
    <property type="project" value="UniProtKB-SubCell"/>
</dbReference>
<dbReference type="NCBIfam" id="TIGR02473">
    <property type="entry name" value="flagell_FliJ"/>
    <property type="match status" value="1"/>
</dbReference>
<dbReference type="PRINTS" id="PR01004">
    <property type="entry name" value="FLGFLIJ"/>
</dbReference>
<dbReference type="GO" id="GO:0071973">
    <property type="term" value="P:bacterial-type flagellum-dependent cell motility"/>
    <property type="evidence" value="ECO:0007669"/>
    <property type="project" value="InterPro"/>
</dbReference>
<dbReference type="AlphaFoldDB" id="A0A6C0TXR6"/>
<dbReference type="InterPro" id="IPR018006">
    <property type="entry name" value="Flag_FliJ_proteobac"/>
</dbReference>
<evidence type="ECO:0000256" key="6">
    <source>
        <dbReference type="ARBA" id="ARBA00022500"/>
    </source>
</evidence>
<dbReference type="EMBL" id="CP048711">
    <property type="protein sequence ID" value="QIB64323.1"/>
    <property type="molecule type" value="Genomic_DNA"/>
</dbReference>
<dbReference type="Proteomes" id="UP000477680">
    <property type="component" value="Chromosome"/>
</dbReference>
<evidence type="ECO:0000256" key="3">
    <source>
        <dbReference type="ARBA" id="ARBA00020392"/>
    </source>
</evidence>
<keyword evidence="4" id="KW-0813">Transport</keyword>
<evidence type="ECO:0000256" key="11">
    <source>
        <dbReference type="SAM" id="MobiDB-lite"/>
    </source>
</evidence>
<dbReference type="RefSeq" id="WP_163493573.1">
    <property type="nucleotide sequence ID" value="NZ_CP048711.1"/>
</dbReference>
<evidence type="ECO:0000256" key="2">
    <source>
        <dbReference type="ARBA" id="ARBA00010004"/>
    </source>
</evidence>
<keyword evidence="12" id="KW-0966">Cell projection</keyword>
<dbReference type="InterPro" id="IPR052570">
    <property type="entry name" value="FliJ"/>
</dbReference>
<dbReference type="PIRSF" id="PIRSF019404">
    <property type="entry name" value="FliJ"/>
    <property type="match status" value="1"/>
</dbReference>
<evidence type="ECO:0000256" key="4">
    <source>
        <dbReference type="ARBA" id="ARBA00022448"/>
    </source>
</evidence>
<gene>
    <name evidence="12" type="primary">fliJ</name>
    <name evidence="12" type="ORF">G3T16_01795</name>
</gene>
<protein>
    <recommendedName>
        <fullName evidence="3">Flagellar FliJ protein</fullName>
    </recommendedName>
</protein>
<accession>A0A6C0TXR6</accession>
<evidence type="ECO:0000256" key="10">
    <source>
        <dbReference type="ARBA" id="ARBA00023225"/>
    </source>
</evidence>
<dbReference type="InterPro" id="IPR053716">
    <property type="entry name" value="Flag_assembly_chemotaxis_eff"/>
</dbReference>
<proteinExistence type="inferred from homology"/>
<dbReference type="PANTHER" id="PTHR38786:SF1">
    <property type="entry name" value="FLAGELLAR FLIJ PROTEIN"/>
    <property type="match status" value="1"/>
</dbReference>